<dbReference type="EMBL" id="VSRR010046295">
    <property type="protein sequence ID" value="MPC77622.1"/>
    <property type="molecule type" value="Genomic_DNA"/>
</dbReference>
<protein>
    <submittedName>
        <fullName evidence="1">Uncharacterized protein</fullName>
    </submittedName>
</protein>
<comment type="caution">
    <text evidence="1">The sequence shown here is derived from an EMBL/GenBank/DDBJ whole genome shotgun (WGS) entry which is preliminary data.</text>
</comment>
<reference evidence="1 2" key="1">
    <citation type="submission" date="2019-05" db="EMBL/GenBank/DDBJ databases">
        <title>Another draft genome of Portunus trituberculatus and its Hox gene families provides insights of decapod evolution.</title>
        <authorList>
            <person name="Jeong J.-H."/>
            <person name="Song I."/>
            <person name="Kim S."/>
            <person name="Choi T."/>
            <person name="Kim D."/>
            <person name="Ryu S."/>
            <person name="Kim W."/>
        </authorList>
    </citation>
    <scope>NUCLEOTIDE SEQUENCE [LARGE SCALE GENOMIC DNA]</scope>
    <source>
        <tissue evidence="1">Muscle</tissue>
    </source>
</reference>
<organism evidence="1 2">
    <name type="scientific">Portunus trituberculatus</name>
    <name type="common">Swimming crab</name>
    <name type="synonym">Neptunus trituberculatus</name>
    <dbReference type="NCBI Taxonomy" id="210409"/>
    <lineage>
        <taxon>Eukaryota</taxon>
        <taxon>Metazoa</taxon>
        <taxon>Ecdysozoa</taxon>
        <taxon>Arthropoda</taxon>
        <taxon>Crustacea</taxon>
        <taxon>Multicrustacea</taxon>
        <taxon>Malacostraca</taxon>
        <taxon>Eumalacostraca</taxon>
        <taxon>Eucarida</taxon>
        <taxon>Decapoda</taxon>
        <taxon>Pleocyemata</taxon>
        <taxon>Brachyura</taxon>
        <taxon>Eubrachyura</taxon>
        <taxon>Portunoidea</taxon>
        <taxon>Portunidae</taxon>
        <taxon>Portuninae</taxon>
        <taxon>Portunus</taxon>
    </lineage>
</organism>
<evidence type="ECO:0000313" key="2">
    <source>
        <dbReference type="Proteomes" id="UP000324222"/>
    </source>
</evidence>
<proteinExistence type="predicted"/>
<dbReference type="Proteomes" id="UP000324222">
    <property type="component" value="Unassembled WGS sequence"/>
</dbReference>
<keyword evidence="2" id="KW-1185">Reference proteome</keyword>
<gene>
    <name evidence="1" type="ORF">E2C01_072080</name>
</gene>
<accession>A0A5B7I1Q0</accession>
<dbReference type="AlphaFoldDB" id="A0A5B7I1Q0"/>
<name>A0A5B7I1Q0_PORTR</name>
<sequence length="90" mass="10089">MEVRILKELPQGDGFYDHNQSPIQDATGCESLKTNDDTKEVTLATWGENCDRLPLLRACGWAVGRWWALCSSMPPRLHAPASFTPDEFPV</sequence>
<evidence type="ECO:0000313" key="1">
    <source>
        <dbReference type="EMBL" id="MPC77622.1"/>
    </source>
</evidence>